<proteinExistence type="inferred from homology"/>
<dbReference type="Proteomes" id="UP000002866">
    <property type="component" value="Chromosome 2"/>
</dbReference>
<dbReference type="InterPro" id="IPR021131">
    <property type="entry name" value="Ribosomal_uL15/eL18"/>
</dbReference>
<evidence type="ECO:0000256" key="3">
    <source>
        <dbReference type="ARBA" id="ARBA00023274"/>
    </source>
</evidence>
<dbReference type="InParanoid" id="I2GY65"/>
<keyword evidence="3" id="KW-0687">Ribonucleoprotein</keyword>
<sequence>MNIFKLFQTSNSNAIKRNYSILGNLKPSSGSTSTYKRVGRGPSSGKGKTSGRGQKGQKARGKVKPWFEGGQTPIYKLFPKVGFKNNNKKELKTVNLSKIKEFYKAGRLGDLQNAAAEGKDNVLDIAKMKKYRLVTGPIKDGVKILARGGTSFNIPLKIEASKATASAISSIEAAGGEFTSRYFSKLGLKAHVTPNKFLEKYDRVPLQARPTRRKDIEYYSDPERRGYLIKEDHPLLKQIQEAQLNANASRNNLRREKKKGALDIQLSNLLEDKDGNLSKHNKVIREIGKNSEELYMKR</sequence>
<dbReference type="Pfam" id="PF00828">
    <property type="entry name" value="Ribosomal_L27A"/>
    <property type="match status" value="1"/>
</dbReference>
<dbReference type="NCBIfam" id="TIGR01071">
    <property type="entry name" value="rplO_bact"/>
    <property type="match status" value="1"/>
</dbReference>
<dbReference type="FunCoup" id="I2GY65">
    <property type="interactions" value="657"/>
</dbReference>
<gene>
    <name evidence="6" type="primary">TBLA0B02250</name>
    <name evidence="6" type="ORF">TBLA_0B02250</name>
</gene>
<dbReference type="GeneID" id="14494673"/>
<dbReference type="eggNOG" id="KOG0846">
    <property type="taxonomic scope" value="Eukaryota"/>
</dbReference>
<dbReference type="InterPro" id="IPR030878">
    <property type="entry name" value="Ribosomal_uL15"/>
</dbReference>
<dbReference type="STRING" id="1071380.I2GY65"/>
<feature type="region of interest" description="Disordered" evidence="4">
    <location>
        <begin position="29"/>
        <end position="62"/>
    </location>
</feature>
<dbReference type="GO" id="GO:0006412">
    <property type="term" value="P:translation"/>
    <property type="evidence" value="ECO:0007669"/>
    <property type="project" value="InterPro"/>
</dbReference>
<evidence type="ECO:0000313" key="6">
    <source>
        <dbReference type="EMBL" id="CCH59067.1"/>
    </source>
</evidence>
<feature type="compositionally biased region" description="Gly residues" evidence="4">
    <location>
        <begin position="42"/>
        <end position="54"/>
    </location>
</feature>
<dbReference type="PANTHER" id="PTHR12934:SF11">
    <property type="entry name" value="LARGE RIBOSOMAL SUBUNIT PROTEIN UL15M"/>
    <property type="match status" value="1"/>
</dbReference>
<dbReference type="HAMAP" id="MF_01341">
    <property type="entry name" value="Ribosomal_uL15"/>
    <property type="match status" value="1"/>
</dbReference>
<feature type="domain" description="Large ribosomal subunit protein uL15/eL18" evidence="5">
    <location>
        <begin position="93"/>
        <end position="179"/>
    </location>
</feature>
<dbReference type="Gene3D" id="3.100.10.10">
    <property type="match status" value="1"/>
</dbReference>
<dbReference type="InterPro" id="IPR036227">
    <property type="entry name" value="Ribosomal_uL15/eL18_sf"/>
</dbReference>
<dbReference type="InterPro" id="IPR005749">
    <property type="entry name" value="Ribosomal_uL15_bac-type"/>
</dbReference>
<keyword evidence="7" id="KW-1185">Reference proteome</keyword>
<evidence type="ECO:0000256" key="1">
    <source>
        <dbReference type="ARBA" id="ARBA00007320"/>
    </source>
</evidence>
<accession>I2GY65</accession>
<evidence type="ECO:0000256" key="2">
    <source>
        <dbReference type="ARBA" id="ARBA00022980"/>
    </source>
</evidence>
<dbReference type="KEGG" id="tbl:TBLA_0B02250"/>
<dbReference type="HOGENOM" id="CLU_055188_5_1_1"/>
<protein>
    <recommendedName>
        <fullName evidence="5">Large ribosomal subunit protein uL15/eL18 domain-containing protein</fullName>
    </recommendedName>
</protein>
<dbReference type="PANTHER" id="PTHR12934">
    <property type="entry name" value="50S RIBOSOMAL PROTEIN L15"/>
    <property type="match status" value="1"/>
</dbReference>
<dbReference type="AlphaFoldDB" id="I2GY65"/>
<organism evidence="6 7">
    <name type="scientific">Henningerozyma blattae (strain ATCC 34711 / CBS 6284 / DSM 70876 / NBRC 10599 / NRRL Y-10934 / UCD 77-7)</name>
    <name type="common">Yeast</name>
    <name type="synonym">Tetrapisispora blattae</name>
    <dbReference type="NCBI Taxonomy" id="1071380"/>
    <lineage>
        <taxon>Eukaryota</taxon>
        <taxon>Fungi</taxon>
        <taxon>Dikarya</taxon>
        <taxon>Ascomycota</taxon>
        <taxon>Saccharomycotina</taxon>
        <taxon>Saccharomycetes</taxon>
        <taxon>Saccharomycetales</taxon>
        <taxon>Saccharomycetaceae</taxon>
        <taxon>Henningerozyma</taxon>
    </lineage>
</organism>
<name>I2GY65_HENB6</name>
<evidence type="ECO:0000256" key="4">
    <source>
        <dbReference type="SAM" id="MobiDB-lite"/>
    </source>
</evidence>
<comment type="similarity">
    <text evidence="1">Belongs to the universal ribosomal protein uL15 family.</text>
</comment>
<dbReference type="OrthoDB" id="361383at2759"/>
<reference evidence="6 7" key="1">
    <citation type="journal article" date="2011" name="Proc. Natl. Acad. Sci. U.S.A.">
        <title>Evolutionary erosion of yeast sex chromosomes by mating-type switching accidents.</title>
        <authorList>
            <person name="Gordon J.L."/>
            <person name="Armisen D."/>
            <person name="Proux-Wera E."/>
            <person name="Oheigeartaigh S.S."/>
            <person name="Byrne K.P."/>
            <person name="Wolfe K.H."/>
        </authorList>
    </citation>
    <scope>NUCLEOTIDE SEQUENCE [LARGE SCALE GENOMIC DNA]</scope>
    <source>
        <strain evidence="7">ATCC 34711 / CBS 6284 / DSM 70876 / NBRC 10599 / NRRL Y-10934 / UCD 77-7</strain>
    </source>
</reference>
<dbReference type="GO" id="GO:0003735">
    <property type="term" value="F:structural constituent of ribosome"/>
    <property type="evidence" value="ECO:0007669"/>
    <property type="project" value="InterPro"/>
</dbReference>
<keyword evidence="2" id="KW-0689">Ribosomal protein</keyword>
<dbReference type="OMA" id="EPGWLVN"/>
<evidence type="ECO:0000259" key="5">
    <source>
        <dbReference type="Pfam" id="PF00828"/>
    </source>
</evidence>
<dbReference type="GO" id="GO:0005762">
    <property type="term" value="C:mitochondrial large ribosomal subunit"/>
    <property type="evidence" value="ECO:0007669"/>
    <property type="project" value="TreeGrafter"/>
</dbReference>
<evidence type="ECO:0000313" key="7">
    <source>
        <dbReference type="Proteomes" id="UP000002866"/>
    </source>
</evidence>
<dbReference type="EMBL" id="HE806317">
    <property type="protein sequence ID" value="CCH59067.1"/>
    <property type="molecule type" value="Genomic_DNA"/>
</dbReference>
<dbReference type="SUPFAM" id="SSF52080">
    <property type="entry name" value="Ribosomal proteins L15p and L18e"/>
    <property type="match status" value="1"/>
</dbReference>
<dbReference type="RefSeq" id="XP_004178586.1">
    <property type="nucleotide sequence ID" value="XM_004178538.1"/>
</dbReference>